<evidence type="ECO:0000259" key="3">
    <source>
        <dbReference type="PROSITE" id="PS50013"/>
    </source>
</evidence>
<dbReference type="InterPro" id="IPR023779">
    <property type="entry name" value="Chromodomain_CS"/>
</dbReference>
<dbReference type="PROSITE" id="PS50013">
    <property type="entry name" value="CHROMO_2"/>
    <property type="match status" value="1"/>
</dbReference>
<dbReference type="KEGG" id="rsx:RhiXN_01215"/>
<dbReference type="Proteomes" id="UP000650533">
    <property type="component" value="Chromosome 4"/>
</dbReference>
<dbReference type="Pfam" id="PF00385">
    <property type="entry name" value="Chromo"/>
    <property type="match status" value="1"/>
</dbReference>
<dbReference type="GO" id="GO:0005634">
    <property type="term" value="C:nucleus"/>
    <property type="evidence" value="ECO:0007669"/>
    <property type="project" value="UniProtKB-SubCell"/>
</dbReference>
<dbReference type="InterPro" id="IPR051219">
    <property type="entry name" value="Heterochromatin_chromo-domain"/>
</dbReference>
<dbReference type="PROSITE" id="PS00598">
    <property type="entry name" value="CHROMO_1"/>
    <property type="match status" value="1"/>
</dbReference>
<dbReference type="Gene3D" id="2.40.50.40">
    <property type="match status" value="1"/>
</dbReference>
<dbReference type="AlphaFoldDB" id="A0A8H8SVS8"/>
<protein>
    <submittedName>
        <fullName evidence="4">Retrotransposable element Tf2 protein</fullName>
    </submittedName>
</protein>
<dbReference type="InterPro" id="IPR000953">
    <property type="entry name" value="Chromo/chromo_shadow_dom"/>
</dbReference>
<organism evidence="4 5">
    <name type="scientific">Rhizoctonia solani</name>
    <dbReference type="NCBI Taxonomy" id="456999"/>
    <lineage>
        <taxon>Eukaryota</taxon>
        <taxon>Fungi</taxon>
        <taxon>Dikarya</taxon>
        <taxon>Basidiomycota</taxon>
        <taxon>Agaricomycotina</taxon>
        <taxon>Agaricomycetes</taxon>
        <taxon>Cantharellales</taxon>
        <taxon>Ceratobasidiaceae</taxon>
        <taxon>Rhizoctonia</taxon>
    </lineage>
</organism>
<dbReference type="EMBL" id="CP059661">
    <property type="protein sequence ID" value="QRW19809.1"/>
    <property type="molecule type" value="Genomic_DNA"/>
</dbReference>
<dbReference type="InterPro" id="IPR017984">
    <property type="entry name" value="Chromo_dom_subgr"/>
</dbReference>
<dbReference type="PRINTS" id="PR00504">
    <property type="entry name" value="CHROMODOMAIN"/>
</dbReference>
<dbReference type="InterPro" id="IPR023780">
    <property type="entry name" value="Chromo_domain"/>
</dbReference>
<dbReference type="InterPro" id="IPR016197">
    <property type="entry name" value="Chromo-like_dom_sf"/>
</dbReference>
<evidence type="ECO:0000313" key="5">
    <source>
        <dbReference type="Proteomes" id="UP000650533"/>
    </source>
</evidence>
<gene>
    <name evidence="4" type="ORF">RhiXN_01215</name>
</gene>
<reference evidence="4" key="1">
    <citation type="submission" date="2020-05" db="EMBL/GenBank/DDBJ databases">
        <title>Evolutionary and genomic comparisons of hybrid uninucleate and nonhybrid Rhizoctonia fungi.</title>
        <authorList>
            <person name="Li C."/>
            <person name="Chen X."/>
        </authorList>
    </citation>
    <scope>NUCLEOTIDE SEQUENCE</scope>
    <source>
        <strain evidence="4">AG-1 IA</strain>
    </source>
</reference>
<evidence type="ECO:0000256" key="2">
    <source>
        <dbReference type="ARBA" id="ARBA00023242"/>
    </source>
</evidence>
<comment type="subcellular location">
    <subcellularLocation>
        <location evidence="1">Nucleus</location>
    </subcellularLocation>
</comment>
<evidence type="ECO:0000256" key="1">
    <source>
        <dbReference type="ARBA" id="ARBA00004123"/>
    </source>
</evidence>
<feature type="domain" description="Chromo" evidence="3">
    <location>
        <begin position="98"/>
        <end position="157"/>
    </location>
</feature>
<dbReference type="InterPro" id="IPR056924">
    <property type="entry name" value="SH3_Tf2-1"/>
</dbReference>
<dbReference type="GO" id="GO:0006338">
    <property type="term" value="P:chromatin remodeling"/>
    <property type="evidence" value="ECO:0007669"/>
    <property type="project" value="UniProtKB-ARBA"/>
</dbReference>
<accession>A0A8H8SVS8</accession>
<evidence type="ECO:0000313" key="4">
    <source>
        <dbReference type="EMBL" id="QRW19809.1"/>
    </source>
</evidence>
<dbReference type="SMART" id="SM00298">
    <property type="entry name" value="CHROMO"/>
    <property type="match status" value="1"/>
</dbReference>
<sequence>MTAGETGSPTEYKIGEEVWLNAKNVNLKTLSPKLTEQCLGLFKFIEKISDCAYWLELPPTMRIHDVFYVGLLSKVRRDKNCTFENCPPPVTLDREEEYKVEGITDTEECNGKWYFRVKWKGYSSEENTWEPKENLKNTKIFLKKYKKEMKEKALGTAKALRGGAVL</sequence>
<dbReference type="SUPFAM" id="SSF54160">
    <property type="entry name" value="Chromo domain-like"/>
    <property type="match status" value="1"/>
</dbReference>
<proteinExistence type="predicted"/>
<dbReference type="Pfam" id="PF24626">
    <property type="entry name" value="SH3_Tf2-1"/>
    <property type="match status" value="1"/>
</dbReference>
<dbReference type="GeneID" id="67023497"/>
<keyword evidence="2" id="KW-0539">Nucleus</keyword>
<dbReference type="RefSeq" id="XP_043180046.1">
    <property type="nucleotide sequence ID" value="XM_043321034.1"/>
</dbReference>
<dbReference type="PANTHER" id="PTHR22812">
    <property type="entry name" value="CHROMOBOX PROTEIN"/>
    <property type="match status" value="1"/>
</dbReference>
<name>A0A8H8SVS8_9AGAM</name>